<dbReference type="KEGG" id="ehl:EHLA_0249"/>
<organism evidence="2 3">
    <name type="scientific">Anaerobutyricum hallii</name>
    <dbReference type="NCBI Taxonomy" id="39488"/>
    <lineage>
        <taxon>Bacteria</taxon>
        <taxon>Bacillati</taxon>
        <taxon>Bacillota</taxon>
        <taxon>Clostridia</taxon>
        <taxon>Lachnospirales</taxon>
        <taxon>Lachnospiraceae</taxon>
        <taxon>Anaerobutyricum</taxon>
    </lineage>
</organism>
<reference evidence="3" key="1">
    <citation type="submission" date="2017-09" db="EMBL/GenBank/DDBJ databases">
        <authorList>
            <person name="Shetty A S."/>
        </authorList>
    </citation>
    <scope>NUCLEOTIDE SEQUENCE [LARGE SCALE GENOMIC DNA]</scope>
</reference>
<accession>A0A285PN48</accession>
<dbReference type="InterPro" id="IPR038750">
    <property type="entry name" value="YczE/YyaS-like"/>
</dbReference>
<keyword evidence="1" id="KW-0472">Membrane</keyword>
<dbReference type="Proteomes" id="UP000217549">
    <property type="component" value="Chromosome I"/>
</dbReference>
<keyword evidence="1" id="KW-1133">Transmembrane helix</keyword>
<evidence type="ECO:0000313" key="3">
    <source>
        <dbReference type="Proteomes" id="UP000217549"/>
    </source>
</evidence>
<evidence type="ECO:0000256" key="1">
    <source>
        <dbReference type="SAM" id="Phobius"/>
    </source>
</evidence>
<feature type="transmembrane region" description="Helical" evidence="1">
    <location>
        <begin position="41"/>
        <end position="65"/>
    </location>
</feature>
<name>A0A285PN48_9FIRM</name>
<dbReference type="AlphaFoldDB" id="A0A285PN48"/>
<sequence>MGTSLYFVADLGVSSYDAVALTISEKCKRIPFQYCRITTDILCVVIGFVFHVTVGIGTVITAFMMGPVIQWFNVHLSEPIRYGRKKES</sequence>
<keyword evidence="3" id="KW-1185">Reference proteome</keyword>
<protein>
    <submittedName>
        <fullName evidence="2">Uncharacterized protein</fullName>
    </submittedName>
</protein>
<dbReference type="PANTHER" id="PTHR40078:SF1">
    <property type="entry name" value="INTEGRAL MEMBRANE PROTEIN"/>
    <property type="match status" value="1"/>
</dbReference>
<dbReference type="EMBL" id="LT907978">
    <property type="protein sequence ID" value="SOB71014.1"/>
    <property type="molecule type" value="Genomic_DNA"/>
</dbReference>
<keyword evidence="1" id="KW-0812">Transmembrane</keyword>
<proteinExistence type="predicted"/>
<dbReference type="PANTHER" id="PTHR40078">
    <property type="entry name" value="INTEGRAL MEMBRANE PROTEIN-RELATED"/>
    <property type="match status" value="1"/>
</dbReference>
<dbReference type="Pfam" id="PF19700">
    <property type="entry name" value="DUF6198"/>
    <property type="match status" value="1"/>
</dbReference>
<gene>
    <name evidence="2" type="ORF">EHLA_0249</name>
</gene>
<evidence type="ECO:0000313" key="2">
    <source>
        <dbReference type="EMBL" id="SOB71014.1"/>
    </source>
</evidence>